<accession>A0A2T2P664</accession>
<evidence type="ECO:0000313" key="6">
    <source>
        <dbReference type="Proteomes" id="UP000240883"/>
    </source>
</evidence>
<dbReference type="SUPFAM" id="SSF48452">
    <property type="entry name" value="TPR-like"/>
    <property type="match status" value="1"/>
</dbReference>
<feature type="compositionally biased region" description="Acidic residues" evidence="2">
    <location>
        <begin position="656"/>
        <end position="670"/>
    </location>
</feature>
<reference evidence="5 6" key="1">
    <citation type="journal article" date="2018" name="Front. Microbiol.">
        <title>Genome-Wide Analysis of Corynespora cassiicola Leaf Fall Disease Putative Effectors.</title>
        <authorList>
            <person name="Lopez D."/>
            <person name="Ribeiro S."/>
            <person name="Label P."/>
            <person name="Fumanal B."/>
            <person name="Venisse J.S."/>
            <person name="Kohler A."/>
            <person name="de Oliveira R.R."/>
            <person name="Labutti K."/>
            <person name="Lipzen A."/>
            <person name="Lail K."/>
            <person name="Bauer D."/>
            <person name="Ohm R.A."/>
            <person name="Barry K.W."/>
            <person name="Spatafora J."/>
            <person name="Grigoriev I.V."/>
            <person name="Martin F.M."/>
            <person name="Pujade-Renaud V."/>
        </authorList>
    </citation>
    <scope>NUCLEOTIDE SEQUENCE [LARGE SCALE GENOMIC DNA]</scope>
    <source>
        <strain evidence="5 6">Philippines</strain>
    </source>
</reference>
<organism evidence="5 6">
    <name type="scientific">Corynespora cassiicola Philippines</name>
    <dbReference type="NCBI Taxonomy" id="1448308"/>
    <lineage>
        <taxon>Eukaryota</taxon>
        <taxon>Fungi</taxon>
        <taxon>Dikarya</taxon>
        <taxon>Ascomycota</taxon>
        <taxon>Pezizomycotina</taxon>
        <taxon>Dothideomycetes</taxon>
        <taxon>Pleosporomycetidae</taxon>
        <taxon>Pleosporales</taxon>
        <taxon>Corynesporascaceae</taxon>
        <taxon>Corynespora</taxon>
    </lineage>
</organism>
<dbReference type="EMBL" id="KZ678129">
    <property type="protein sequence ID" value="PSN73174.1"/>
    <property type="molecule type" value="Genomic_DNA"/>
</dbReference>
<feature type="domain" description="Nephrocystin 3-like N-terminal" evidence="4">
    <location>
        <begin position="272"/>
        <end position="442"/>
    </location>
</feature>
<dbReference type="InterPro" id="IPR031350">
    <property type="entry name" value="Goodbye_dom"/>
</dbReference>
<name>A0A2T2P664_CORCC</name>
<dbReference type="OrthoDB" id="448455at2759"/>
<dbReference type="Pfam" id="PF17109">
    <property type="entry name" value="Goodbye"/>
    <property type="match status" value="1"/>
</dbReference>
<keyword evidence="6" id="KW-1185">Reference proteome</keyword>
<sequence>MSSSISELWKQAVESYYQRSGRNEEDKNFMKNIKTPEDIEQKLSVSQARFEEFRKKGSKLTAILKRCMQPFIALSSVGSSALSMTPFAPASIIFGAVIFLVQAANGVSEAYDWIESLFFQLLGFTERLSEYVSSGMSARLKGKIIDIFSCTLEIMACAEKAIKRQRLKQYAVALFLGRDERTKTAFEKLAELFKDEQMLLVAVTVGKVHKIEEGVDYIDVKIENVKKELQAMHEKSVADDTISQIKSYFEIPGHLKSVRSRADFQRTTMASTGSWLINDLTFISWINRKYPLVWICGGPGTGKSHLSYKAIEKLESVYPPDTNSAHKVSVAYFYIKENDPDLTELANIFKSIAYQISDMNVSYRQHLAKFMHEHRQFASPIELWKGIFIDFFADSNTDGSAMIVLDGLDEAQADTVQLLFDFFEDIDFSSTPSRLSFLIFSRPEVHERIGTRVQNHALKIVIRDQNAEDIKQYVKGQIPQVALVKETLRIGKSKEDRDELQRKILRRVLKKADGLFFKAALIMSDIKDRERKSILFQTIETVPPRLEAMIAQTFKRVFDKGELSFDDFREILIWSAFSKRPLMISELYTVLKMRTGEAYTVLMSRLQGRFASLVHLEPTSGLVQKPTSATEENLEEGLEKNESEAQDGTNEPMDAYGDDFDSGDDLSDEMDDLEIDDDQLKGASKGSNNDDNLNDKIMKEFWRTQVRISHASIRDYITSNSMSNSDIALQYNVFIRQHDADIRIAMACMESIMDPELDWTVERASTHAQKSVMRSEEEYFRDDDGSPLRPCLLPYAAEALIHHLKAIDLALTPPEERTKLLRQFCYLFCDPTGIRKLIVAAAFDGAAFLKAAFLDDSLADHLRTKWFVHLQESSFSESQERWIKEVRQNQKELFRHLALEAARMWLTGAVDDPIEIRIYCFIITYKGTPDEYDPHFSSLKMFLIWIVGCYIYQQTSEASNDDFVVDLNDSHTVTHFRSALPVSKPNHLDRLVAFGNLEKTATWHKSYAEILVRAGCIPEAVEYYKKTFSMDESLWHALPPLACCLAYLGDFSQALLYVDKVPPSEIQGNNEWRFLKNNMVQKAIRAGAHEAVLRFATTIWEREHTPGSFAYIIQALFKMRRYDAIVDMTKQFDEIEASNSYHKIFLLEHVWWEMGWALWHQNQSHLMKSLVFEALESCRIPKGGSEEYGWPLLSIVEYLMAFFIDIDEGCKLVEEAVAAGDFQTYDYGSFYVLPPLYLLQATSSIQSGRDIKEYTQKLTALAACKSQASASTAGFLGFHLRRNAQAPESEWKPHIRQLVVNNLETLSQTEGRDDAYISAFHGLSDALLAAGDIPNAKAAAAVYLRAASCHIWEQFEDDAHFNCQGVCGRGNSLYTNYFEEVYACLDCFGVTFCEACYGMIQNGSIPQKNIHAKHEFLQIYPASDDLMKAAGEIDNITVTPNKDFIARLAESWNVEAVN</sequence>
<keyword evidence="1" id="KW-0677">Repeat</keyword>
<dbReference type="Proteomes" id="UP000240883">
    <property type="component" value="Unassembled WGS sequence"/>
</dbReference>
<gene>
    <name evidence="5" type="ORF">BS50DRAFT_672123</name>
</gene>
<protein>
    <submittedName>
        <fullName evidence="5">Uncharacterized protein</fullName>
    </submittedName>
</protein>
<dbReference type="Gene3D" id="1.25.40.10">
    <property type="entry name" value="Tetratricopeptide repeat domain"/>
    <property type="match status" value="1"/>
</dbReference>
<evidence type="ECO:0000313" key="5">
    <source>
        <dbReference type="EMBL" id="PSN73174.1"/>
    </source>
</evidence>
<evidence type="ECO:0000256" key="1">
    <source>
        <dbReference type="ARBA" id="ARBA00022737"/>
    </source>
</evidence>
<proteinExistence type="predicted"/>
<evidence type="ECO:0000259" key="3">
    <source>
        <dbReference type="Pfam" id="PF17109"/>
    </source>
</evidence>
<dbReference type="PANTHER" id="PTHR10039">
    <property type="entry name" value="AMELOGENIN"/>
    <property type="match status" value="1"/>
</dbReference>
<dbReference type="InterPro" id="IPR056884">
    <property type="entry name" value="NPHP3-like_N"/>
</dbReference>
<dbReference type="Gene3D" id="3.40.50.300">
    <property type="entry name" value="P-loop containing nucleotide triphosphate hydrolases"/>
    <property type="match status" value="1"/>
</dbReference>
<feature type="domain" description="Fungal STAND N-terminal Goodbye" evidence="3">
    <location>
        <begin position="9"/>
        <end position="131"/>
    </location>
</feature>
<dbReference type="Pfam" id="PF24883">
    <property type="entry name" value="NPHP3_N"/>
    <property type="match status" value="1"/>
</dbReference>
<dbReference type="InterPro" id="IPR011990">
    <property type="entry name" value="TPR-like_helical_dom_sf"/>
</dbReference>
<dbReference type="InterPro" id="IPR027417">
    <property type="entry name" value="P-loop_NTPase"/>
</dbReference>
<evidence type="ECO:0000256" key="2">
    <source>
        <dbReference type="SAM" id="MobiDB-lite"/>
    </source>
</evidence>
<dbReference type="SUPFAM" id="SSF52540">
    <property type="entry name" value="P-loop containing nucleoside triphosphate hydrolases"/>
    <property type="match status" value="1"/>
</dbReference>
<dbReference type="PANTHER" id="PTHR10039:SF17">
    <property type="entry name" value="FUNGAL STAND N-TERMINAL GOODBYE DOMAIN-CONTAINING PROTEIN-RELATED"/>
    <property type="match status" value="1"/>
</dbReference>
<feature type="region of interest" description="Disordered" evidence="2">
    <location>
        <begin position="622"/>
        <end position="670"/>
    </location>
</feature>
<evidence type="ECO:0000259" key="4">
    <source>
        <dbReference type="Pfam" id="PF24883"/>
    </source>
</evidence>